<dbReference type="SUPFAM" id="SSF53590">
    <property type="entry name" value="Nucleoside hydrolase"/>
    <property type="match status" value="1"/>
</dbReference>
<dbReference type="RefSeq" id="WP_302042575.1">
    <property type="nucleotide sequence ID" value="NZ_JAUKPO010000091.1"/>
</dbReference>
<reference evidence="3" key="1">
    <citation type="submission" date="2023-07" db="EMBL/GenBank/DDBJ databases">
        <title>The genome sequence of Rhodocytophaga aerolata KACC 12507.</title>
        <authorList>
            <person name="Zhang X."/>
        </authorList>
    </citation>
    <scope>NUCLEOTIDE SEQUENCE</scope>
    <source>
        <strain evidence="3">KACC 12507</strain>
    </source>
</reference>
<dbReference type="Pfam" id="PF21027">
    <property type="entry name" value="Sde0182_C"/>
    <property type="match status" value="1"/>
</dbReference>
<feature type="domain" description="Cellulose-binding Sde182 nucleoside hydrolase-like" evidence="1">
    <location>
        <begin position="51"/>
        <end position="306"/>
    </location>
</feature>
<dbReference type="Gene3D" id="2.60.40.10">
    <property type="entry name" value="Immunoglobulins"/>
    <property type="match status" value="1"/>
</dbReference>
<evidence type="ECO:0000313" key="3">
    <source>
        <dbReference type="EMBL" id="MDO1451778.1"/>
    </source>
</evidence>
<dbReference type="InterPro" id="IPR036452">
    <property type="entry name" value="Ribo_hydro-like"/>
</dbReference>
<protein>
    <submittedName>
        <fullName evidence="3">DUF1593 domain-containing protein</fullName>
    </submittedName>
</protein>
<evidence type="ECO:0000259" key="1">
    <source>
        <dbReference type="Pfam" id="PF07632"/>
    </source>
</evidence>
<gene>
    <name evidence="3" type="ORF">Q0590_36225</name>
</gene>
<dbReference type="InterPro" id="IPR013783">
    <property type="entry name" value="Ig-like_fold"/>
</dbReference>
<feature type="domain" description="Cellulose-binding Sde182 C-terminal" evidence="2">
    <location>
        <begin position="378"/>
        <end position="456"/>
    </location>
</feature>
<name>A0ABT8RKA8_9BACT</name>
<accession>A0ABT8RKA8</accession>
<dbReference type="Proteomes" id="UP001168528">
    <property type="component" value="Unassembled WGS sequence"/>
</dbReference>
<keyword evidence="4" id="KW-1185">Reference proteome</keyword>
<evidence type="ECO:0000259" key="2">
    <source>
        <dbReference type="Pfam" id="PF21027"/>
    </source>
</evidence>
<dbReference type="EMBL" id="JAUKPO010000091">
    <property type="protein sequence ID" value="MDO1451778.1"/>
    <property type="molecule type" value="Genomic_DNA"/>
</dbReference>
<evidence type="ECO:0000313" key="4">
    <source>
        <dbReference type="Proteomes" id="UP001168528"/>
    </source>
</evidence>
<sequence length="457" mass="51325">MKLLLIYICMALQLIPTVGLCSKPRLVISSDFPPIDVIPGTITVGAPEKRSDPDDVQSMVRFLVYSNEFEVLGLIAASGTLANVANKQHILDVLNIYEKAEGNLRKHDPGFPTADALRKVTKAGLSGTYAKLYEQILGEGKDSEASDYIIRLLKDPDTEPIWFCFWGGTQELAQALWRMKQARNPKLLKQAIAKIRVYMIAYQDGTGQWLMENFPDMFIIVNKQAFKGIFYNAPGADTTMGDLYWINKHIRIDHGPLGMIYPESGWDHTKKGVIEGDTPSFLYMFSGISGLSHLEKPGYGGWGGLFRPLTQNNKHWMEAEPDGKSINMWQYAFQNDFAARMDWCHADFSAANHNPVVVINGESSKEVLMHRARAGERVKLSAGGSYDPDTNKLSYRWFIYPKDDNVIADPSLIEATAENMSFIMPSLEANGELHIICEVKDNGIPALYSYRRIIFTH</sequence>
<organism evidence="3 4">
    <name type="scientific">Rhodocytophaga aerolata</name>
    <dbReference type="NCBI Taxonomy" id="455078"/>
    <lineage>
        <taxon>Bacteria</taxon>
        <taxon>Pseudomonadati</taxon>
        <taxon>Bacteroidota</taxon>
        <taxon>Cytophagia</taxon>
        <taxon>Cytophagales</taxon>
        <taxon>Rhodocytophagaceae</taxon>
        <taxon>Rhodocytophaga</taxon>
    </lineage>
</organism>
<dbReference type="Pfam" id="PF07632">
    <property type="entry name" value="Sde182_NH-like"/>
    <property type="match status" value="1"/>
</dbReference>
<proteinExistence type="predicted"/>
<dbReference type="InterPro" id="IPR011483">
    <property type="entry name" value="Sde182_NH-like"/>
</dbReference>
<comment type="caution">
    <text evidence="3">The sequence shown here is derived from an EMBL/GenBank/DDBJ whole genome shotgun (WGS) entry which is preliminary data.</text>
</comment>
<dbReference type="Gene3D" id="3.90.245.10">
    <property type="entry name" value="Ribonucleoside hydrolase-like"/>
    <property type="match status" value="1"/>
</dbReference>
<dbReference type="InterPro" id="IPR048527">
    <property type="entry name" value="Sde182_C"/>
</dbReference>